<proteinExistence type="predicted"/>
<dbReference type="AlphaFoldDB" id="A0A852VQ75"/>
<dbReference type="GO" id="GO:0016705">
    <property type="term" value="F:oxidoreductase activity, acting on paired donors, with incorporation or reduction of molecular oxygen"/>
    <property type="evidence" value="ECO:0007669"/>
    <property type="project" value="UniProtKB-ARBA"/>
</dbReference>
<dbReference type="SUPFAM" id="SSF55961">
    <property type="entry name" value="Bet v1-like"/>
    <property type="match status" value="1"/>
</dbReference>
<dbReference type="GO" id="GO:0051213">
    <property type="term" value="F:dioxygenase activity"/>
    <property type="evidence" value="ECO:0007669"/>
    <property type="project" value="UniProtKB-KW"/>
</dbReference>
<evidence type="ECO:0000313" key="9">
    <source>
        <dbReference type="Proteomes" id="UP000554054"/>
    </source>
</evidence>
<keyword evidence="8" id="KW-0223">Dioxygenase</keyword>
<name>A0A852VQ75_9MICO</name>
<keyword evidence="2" id="KW-0479">Metal-binding</keyword>
<dbReference type="PROSITE" id="PS51296">
    <property type="entry name" value="RIESKE"/>
    <property type="match status" value="1"/>
</dbReference>
<evidence type="ECO:0000256" key="3">
    <source>
        <dbReference type="ARBA" id="ARBA00023002"/>
    </source>
</evidence>
<feature type="domain" description="Rieske" evidence="7">
    <location>
        <begin position="39"/>
        <end position="143"/>
    </location>
</feature>
<comment type="caution">
    <text evidence="8">The sequence shown here is derived from an EMBL/GenBank/DDBJ whole genome shotgun (WGS) entry which is preliminary data.</text>
</comment>
<keyword evidence="5" id="KW-0411">Iron-sulfur</keyword>
<dbReference type="GO" id="GO:0004497">
    <property type="term" value="F:monooxygenase activity"/>
    <property type="evidence" value="ECO:0007669"/>
    <property type="project" value="UniProtKB-ARBA"/>
</dbReference>
<dbReference type="Pfam" id="PF00355">
    <property type="entry name" value="Rieske"/>
    <property type="match status" value="1"/>
</dbReference>
<dbReference type="InterPro" id="IPR017941">
    <property type="entry name" value="Rieske_2Fe-2S"/>
</dbReference>
<gene>
    <name evidence="8" type="ORF">BJY20_001451</name>
</gene>
<dbReference type="Gene3D" id="2.102.10.10">
    <property type="entry name" value="Rieske [2Fe-2S] iron-sulphur domain"/>
    <property type="match status" value="1"/>
</dbReference>
<dbReference type="Pfam" id="PF19112">
    <property type="entry name" value="VanA_C"/>
    <property type="match status" value="1"/>
</dbReference>
<dbReference type="EMBL" id="JACCAE010000001">
    <property type="protein sequence ID" value="NYF98059.1"/>
    <property type="molecule type" value="Genomic_DNA"/>
</dbReference>
<sequence length="359" mass="40516">MTTTDTTTTPKKPKPRHAVGTRRTLTAEELSAYGLRDRWYPILPSHLLANGAMQKVTRLGVDWLLFRDATGRVRMLEDRCPHRSAPLSAGQHLGDRVACRYHGVQVDGTGTVVAVPGMPGCALEGRQSTPSLAVVEAADAIFAFMPLTEDSEPTPFELPDRLQQEEHSHFLNYVEWAGQWRFYMDNVLDPMHGAFLHGDSHSMSGGDTSARFRIRETDRGFFFEKTDQRGKNFDWVEFVRGAMDHVDLEIPYGDEAGPGGPFGIVGMSVPIDADNVAVFHWRTRKVDGWEREVWRFLYRTSLEEKHFAVLEQDRSVLEILAKDADTHEHLYQHDLGVSRIRRLYKADAKAQAKILAGEA</sequence>
<keyword evidence="3" id="KW-0560">Oxidoreductase</keyword>
<protein>
    <submittedName>
        <fullName evidence="8">Phenylpropionate dioxygenase-like ring-hydroxylating dioxygenase large terminal subunit</fullName>
    </submittedName>
</protein>
<dbReference type="InterPro" id="IPR044043">
    <property type="entry name" value="VanA_C_cat"/>
</dbReference>
<evidence type="ECO:0000256" key="4">
    <source>
        <dbReference type="ARBA" id="ARBA00023004"/>
    </source>
</evidence>
<keyword evidence="4" id="KW-0408">Iron</keyword>
<evidence type="ECO:0000313" key="8">
    <source>
        <dbReference type="EMBL" id="NYF98059.1"/>
    </source>
</evidence>
<feature type="compositionally biased region" description="Low complexity" evidence="6">
    <location>
        <begin position="1"/>
        <end position="10"/>
    </location>
</feature>
<dbReference type="SUPFAM" id="SSF50022">
    <property type="entry name" value="ISP domain"/>
    <property type="match status" value="1"/>
</dbReference>
<evidence type="ECO:0000256" key="6">
    <source>
        <dbReference type="SAM" id="MobiDB-lite"/>
    </source>
</evidence>
<feature type="compositionally biased region" description="Basic residues" evidence="6">
    <location>
        <begin position="11"/>
        <end position="20"/>
    </location>
</feature>
<dbReference type="RefSeq" id="WP_185990913.1">
    <property type="nucleotide sequence ID" value="NZ_JACCAE010000001.1"/>
</dbReference>
<evidence type="ECO:0000256" key="5">
    <source>
        <dbReference type="ARBA" id="ARBA00023014"/>
    </source>
</evidence>
<feature type="region of interest" description="Disordered" evidence="6">
    <location>
        <begin position="1"/>
        <end position="20"/>
    </location>
</feature>
<keyword evidence="1" id="KW-0001">2Fe-2S</keyword>
<evidence type="ECO:0000259" key="7">
    <source>
        <dbReference type="PROSITE" id="PS51296"/>
    </source>
</evidence>
<evidence type="ECO:0000256" key="1">
    <source>
        <dbReference type="ARBA" id="ARBA00022714"/>
    </source>
</evidence>
<dbReference type="GO" id="GO:0051537">
    <property type="term" value="F:2 iron, 2 sulfur cluster binding"/>
    <property type="evidence" value="ECO:0007669"/>
    <property type="project" value="UniProtKB-KW"/>
</dbReference>
<evidence type="ECO:0000256" key="2">
    <source>
        <dbReference type="ARBA" id="ARBA00022723"/>
    </source>
</evidence>
<dbReference type="InterPro" id="IPR036922">
    <property type="entry name" value="Rieske_2Fe-2S_sf"/>
</dbReference>
<accession>A0A852VQ75</accession>
<dbReference type="GO" id="GO:0046872">
    <property type="term" value="F:metal ion binding"/>
    <property type="evidence" value="ECO:0007669"/>
    <property type="project" value="UniProtKB-KW"/>
</dbReference>
<organism evidence="8 9">
    <name type="scientific">Janibacter cremeus</name>
    <dbReference type="NCBI Taxonomy" id="1285192"/>
    <lineage>
        <taxon>Bacteria</taxon>
        <taxon>Bacillati</taxon>
        <taxon>Actinomycetota</taxon>
        <taxon>Actinomycetes</taxon>
        <taxon>Micrococcales</taxon>
        <taxon>Intrasporangiaceae</taxon>
        <taxon>Janibacter</taxon>
    </lineage>
</organism>
<dbReference type="InterPro" id="IPR050584">
    <property type="entry name" value="Cholesterol_7-desaturase"/>
</dbReference>
<keyword evidence="9" id="KW-1185">Reference proteome</keyword>
<dbReference type="Gene3D" id="3.90.380.10">
    <property type="entry name" value="Naphthalene 1,2-dioxygenase Alpha Subunit, Chain A, domain 1"/>
    <property type="match status" value="1"/>
</dbReference>
<dbReference type="Proteomes" id="UP000554054">
    <property type="component" value="Unassembled WGS sequence"/>
</dbReference>
<dbReference type="PANTHER" id="PTHR21266">
    <property type="entry name" value="IRON-SULFUR DOMAIN CONTAINING PROTEIN"/>
    <property type="match status" value="1"/>
</dbReference>
<dbReference type="PANTHER" id="PTHR21266:SF60">
    <property type="entry name" value="3-KETOSTEROID-9-ALPHA-MONOOXYGENASE, OXYGENASE COMPONENT"/>
    <property type="match status" value="1"/>
</dbReference>
<reference evidence="8 9" key="1">
    <citation type="submission" date="2020-07" db="EMBL/GenBank/DDBJ databases">
        <title>Sequencing the genomes of 1000 actinobacteria strains.</title>
        <authorList>
            <person name="Klenk H.-P."/>
        </authorList>
    </citation>
    <scope>NUCLEOTIDE SEQUENCE [LARGE SCALE GENOMIC DNA]</scope>
    <source>
        <strain evidence="8 9">DSM 26154</strain>
    </source>
</reference>